<dbReference type="AlphaFoldDB" id="A0A6G1JA80"/>
<gene>
    <name evidence="1" type="ORF">K458DRAFT_296179</name>
</gene>
<protein>
    <submittedName>
        <fullName evidence="1">Uncharacterized protein</fullName>
    </submittedName>
</protein>
<evidence type="ECO:0000313" key="1">
    <source>
        <dbReference type="EMBL" id="KAF2687467.1"/>
    </source>
</evidence>
<accession>A0A6G1JA80</accession>
<evidence type="ECO:0000313" key="2">
    <source>
        <dbReference type="Proteomes" id="UP000799291"/>
    </source>
</evidence>
<proteinExistence type="predicted"/>
<dbReference type="EMBL" id="MU005575">
    <property type="protein sequence ID" value="KAF2687467.1"/>
    <property type="molecule type" value="Genomic_DNA"/>
</dbReference>
<reference evidence="1" key="1">
    <citation type="journal article" date="2020" name="Stud. Mycol.">
        <title>101 Dothideomycetes genomes: a test case for predicting lifestyles and emergence of pathogens.</title>
        <authorList>
            <person name="Haridas S."/>
            <person name="Albert R."/>
            <person name="Binder M."/>
            <person name="Bloem J."/>
            <person name="Labutti K."/>
            <person name="Salamov A."/>
            <person name="Andreopoulos B."/>
            <person name="Baker S."/>
            <person name="Barry K."/>
            <person name="Bills G."/>
            <person name="Bluhm B."/>
            <person name="Cannon C."/>
            <person name="Castanera R."/>
            <person name="Culley D."/>
            <person name="Daum C."/>
            <person name="Ezra D."/>
            <person name="Gonzalez J."/>
            <person name="Henrissat B."/>
            <person name="Kuo A."/>
            <person name="Liang C."/>
            <person name="Lipzen A."/>
            <person name="Lutzoni F."/>
            <person name="Magnuson J."/>
            <person name="Mondo S."/>
            <person name="Nolan M."/>
            <person name="Ohm R."/>
            <person name="Pangilinan J."/>
            <person name="Park H.-J."/>
            <person name="Ramirez L."/>
            <person name="Alfaro M."/>
            <person name="Sun H."/>
            <person name="Tritt A."/>
            <person name="Yoshinaga Y."/>
            <person name="Zwiers L.-H."/>
            <person name="Turgeon B."/>
            <person name="Goodwin S."/>
            <person name="Spatafora J."/>
            <person name="Crous P."/>
            <person name="Grigoriev I."/>
        </authorList>
    </citation>
    <scope>NUCLEOTIDE SEQUENCE</scope>
    <source>
        <strain evidence="1">CBS 122367</strain>
    </source>
</reference>
<name>A0A6G1JA80_9PLEO</name>
<organism evidence="1 2">
    <name type="scientific">Lentithecium fluviatile CBS 122367</name>
    <dbReference type="NCBI Taxonomy" id="1168545"/>
    <lineage>
        <taxon>Eukaryota</taxon>
        <taxon>Fungi</taxon>
        <taxon>Dikarya</taxon>
        <taxon>Ascomycota</taxon>
        <taxon>Pezizomycotina</taxon>
        <taxon>Dothideomycetes</taxon>
        <taxon>Pleosporomycetidae</taxon>
        <taxon>Pleosporales</taxon>
        <taxon>Massarineae</taxon>
        <taxon>Lentitheciaceae</taxon>
        <taxon>Lentithecium</taxon>
    </lineage>
</organism>
<dbReference type="OrthoDB" id="5341924at2759"/>
<keyword evidence="2" id="KW-1185">Reference proteome</keyword>
<sequence length="1000" mass="111948">MSAAHTCIRSALIRAFRLSNCRAVPSCSVPEFLVPAVARRTRRAFSTTRPHKEGQATAQTTIESPQELIPGRPRLRFAKESTQSRIPSPLPAARGDIQQWLAAIDPFLPPHLRRRPTNDPDVSSAVTPLDLAGVLSDAQEANQDILSYYGLMEQRWETVVWIAKKLVEHGKPSIEASDQLEPSANVLWPETEQRTLDDLTNGPLKTERVRPPRKLKRTLDSLTSMPGSVNPHHRVVKRGIGQLWRSLGNMILVAAEDDHHANEAIMSHVLEIIAYLHHIGFMPDSVYTHKAPLDDQALQQPPTLHLLSTKILTALSDASWRAHEASVKVATERLNASYFLGHEIPGSRYKIQVTEVAPELWLELILWTCLHGGWLLDGSAILQQMSTNDKGRGWGLISWRELLQAKGRDLENLNDWRLFRRPGDRSEKAEDRALTRRTISSEVVSAFVDGLVNTMRLGVGARGTTPEDLVDSIKKLKRFLDLNFLSLGSTTWDTIMSRLLESGGIVPEKRPELLLSILDLASVFGTEVSTVNAASRTVMAESEPPYFFEPTTVPLGLLHRTLRSYIHNGDIAGAMTTMKTLQQYTDSNKQRSLEQFFETLKGVPLRHDEPFTSRLPPIEFPAFENQLPIPLLARLLDLATESKMYELGRWFLFADDLDGPLIPPSMYTDFTMASSIIRFGTLAGENDLVLKIVNKTGLWSNATLTHRMPHAFLTALLCSQVKLHRWQSVQGVQAHVLDSPGYRPEPEVLANFGAELLRFSSAPNDPVSPEKTKACQAFTNFLFTWEGLVLSNVRNQLYCVLAILSGVNGEWKQYCSHFLAFSALQHIKLSTEDFNTVLGGVLDGYGSLEGRKVVDKWCYSPPKTFEPYRAPGGLPTMPTYYVTKGEEYESRPANIEIIQDSGAKLILQGRVYPNRQTVWAILRKVQQEEDERRQRGGEIAVAKRAELRETLKWAARLLYYLGFDYEDIIRDLGSLAGLAGLEAPPASRVIGPDEVEEPGL</sequence>
<dbReference type="Proteomes" id="UP000799291">
    <property type="component" value="Unassembled WGS sequence"/>
</dbReference>